<sequence length="543" mass="61987">MLSCHSQQLLSLLPDCYCYCYCYCYCCLPNRYPRTGQDVLTATLLVIVYVDLHKSSGSGDNDCLVSSSLVLSSDVVTTTVSSRLVSSCPVMVIRGIRRDEMKGEPSPFFMLSFLATTTTANTTGNNDANDKTVTSRVQFLTFPFRHWRKHYTINPPNDTYHVIYLGNVLTIIAKGEECLEKPLSLIWHTYCNRKRTELPMKLTVTRSGLKAETKQQGITEYWSHRITYCLAPSNLPRVFCWVYKHEGKKMKPELRCHAALCKKPSDPYRIAQTLEHYLRAALQEYRREKLYRQNTRINAQTIGQPFTGPKRKLLLQTGSLNFRPPGGRSKSAPRLFDIDEENEYPEEQQEEYSDEDSLCYIESSVGADACSTNSLEETVEIPFCRQNSSRDSYGVKQRQHLIRKLCDKRRIGEEEQRNGSVTSDFSSSIDSAPSSISSDDGIQCTDSENRPLELRNGEKRLERETDTISEESGYHDFDDGFNSVITDGGDNDNCDRGNDDDDDDDDDDESEYDEQFKNVNTLIGFLFLKRNNAALLHCIIVYW</sequence>
<dbReference type="EMBL" id="LN857009">
    <property type="protein sequence ID" value="CDP99481.1"/>
    <property type="molecule type" value="Genomic_DNA"/>
</dbReference>
<dbReference type="InterPro" id="IPR011993">
    <property type="entry name" value="PH-like_dom_sf"/>
</dbReference>
<feature type="domain" description="PID" evidence="2">
    <location>
        <begin position="155"/>
        <end position="291"/>
    </location>
</feature>
<proteinExistence type="predicted"/>
<feature type="compositionally biased region" description="Acidic residues" evidence="1">
    <location>
        <begin position="498"/>
        <end position="512"/>
    </location>
</feature>
<dbReference type="SMART" id="SM00462">
    <property type="entry name" value="PTB"/>
    <property type="match status" value="1"/>
</dbReference>
<evidence type="ECO:0000256" key="1">
    <source>
        <dbReference type="SAM" id="MobiDB-lite"/>
    </source>
</evidence>
<gene>
    <name evidence="3" type="primary">Bm4258</name>
    <name evidence="3" type="ORF">BM_Bm4258</name>
</gene>
<accession>A0A0J9Y109</accession>
<evidence type="ECO:0000259" key="2">
    <source>
        <dbReference type="SMART" id="SM00462"/>
    </source>
</evidence>
<name>A0A0J9Y109_BRUMA</name>
<dbReference type="SUPFAM" id="SSF50729">
    <property type="entry name" value="PH domain-like"/>
    <property type="match status" value="1"/>
</dbReference>
<feature type="compositionally biased region" description="Low complexity" evidence="1">
    <location>
        <begin position="420"/>
        <end position="442"/>
    </location>
</feature>
<dbReference type="CDD" id="cd01214">
    <property type="entry name" value="PTB_FAM43A"/>
    <property type="match status" value="1"/>
</dbReference>
<dbReference type="Gene3D" id="2.30.29.30">
    <property type="entry name" value="Pleckstrin-homology domain (PH domain)/Phosphotyrosine-binding domain (PTB)"/>
    <property type="match status" value="1"/>
</dbReference>
<protein>
    <submittedName>
        <fullName evidence="3">Bm4258, isoform b</fullName>
    </submittedName>
</protein>
<dbReference type="InterPro" id="IPR051133">
    <property type="entry name" value="Adapter_Engulfment-Domain"/>
</dbReference>
<dbReference type="Pfam" id="PF14719">
    <property type="entry name" value="PID_2"/>
    <property type="match status" value="1"/>
</dbReference>
<feature type="compositionally biased region" description="Basic and acidic residues" evidence="1">
    <location>
        <begin position="447"/>
        <end position="478"/>
    </location>
</feature>
<dbReference type="PANTHER" id="PTHR11232">
    <property type="entry name" value="PHOSPHOTYROSINE INTERACTION DOMAIN-CONTAINING FAMILY MEMBER"/>
    <property type="match status" value="1"/>
</dbReference>
<feature type="region of interest" description="Disordered" evidence="1">
    <location>
        <begin position="414"/>
        <end position="512"/>
    </location>
</feature>
<dbReference type="OMA" id="KLCRQNA"/>
<evidence type="ECO:0000313" key="3">
    <source>
        <dbReference type="EMBL" id="CDP99481.1"/>
    </source>
</evidence>
<dbReference type="InterPro" id="IPR006020">
    <property type="entry name" value="PTB/PI_dom"/>
</dbReference>
<dbReference type="AlphaFoldDB" id="A0A0J9Y109"/>
<dbReference type="PANTHER" id="PTHR11232:SF2">
    <property type="entry name" value="FI05246P"/>
    <property type="match status" value="1"/>
</dbReference>
<reference evidence="3" key="2">
    <citation type="submission" date="2012-12" db="EMBL/GenBank/DDBJ databases">
        <authorList>
            <person name="Gao Y.W."/>
            <person name="Fan S.T."/>
            <person name="Sun H.T."/>
            <person name="Wang Z."/>
            <person name="Gao X.L."/>
            <person name="Li Y.G."/>
            <person name="Wang T.C."/>
            <person name="Zhang K."/>
            <person name="Xu W.W."/>
            <person name="Yu Z.J."/>
            <person name="Xia X.Z."/>
        </authorList>
    </citation>
    <scope>NUCLEOTIDE SEQUENCE</scope>
    <source>
        <strain evidence="3">FR3</strain>
    </source>
</reference>
<organism evidence="3">
    <name type="scientific">Brugia malayi</name>
    <name type="common">Filarial nematode worm</name>
    <dbReference type="NCBI Taxonomy" id="6279"/>
    <lineage>
        <taxon>Eukaryota</taxon>
        <taxon>Metazoa</taxon>
        <taxon>Ecdysozoa</taxon>
        <taxon>Nematoda</taxon>
        <taxon>Chromadorea</taxon>
        <taxon>Rhabditida</taxon>
        <taxon>Spirurina</taxon>
        <taxon>Spiruromorpha</taxon>
        <taxon>Filarioidea</taxon>
        <taxon>Onchocercidae</taxon>
        <taxon>Brugia</taxon>
    </lineage>
</organism>
<reference evidence="3" key="1">
    <citation type="journal article" date="2007" name="Science">
        <title>Draft genome of the filarial nematode parasite Brugia malayi.</title>
        <authorList>
            <person name="Ghedin E."/>
            <person name="Wang S."/>
            <person name="Spiro D."/>
            <person name="Caler E."/>
            <person name="Zhao Q."/>
            <person name="Crabtree J."/>
            <person name="Allen J.E."/>
            <person name="Delcher A.L."/>
            <person name="Guiliano D.B."/>
            <person name="Miranda-Saavedra D."/>
            <person name="Angiuoli S.V."/>
            <person name="Creasy T."/>
            <person name="Amedeo P."/>
            <person name="Haas B."/>
            <person name="El-Sayed N.M."/>
            <person name="Wortman J.R."/>
            <person name="Feldblyum T."/>
            <person name="Tallon L."/>
            <person name="Schatz M."/>
            <person name="Shumway M."/>
            <person name="Koo H."/>
            <person name="Salzberg S.L."/>
            <person name="Schobel S."/>
            <person name="Pertea M."/>
            <person name="Pop M."/>
            <person name="White O."/>
            <person name="Barton G.J."/>
            <person name="Carlow C.K."/>
            <person name="Crawford M.J."/>
            <person name="Daub J."/>
            <person name="Dimmic M.W."/>
            <person name="Estes C.F."/>
            <person name="Foster J.M."/>
            <person name="Ganatra M."/>
            <person name="Gregory W.F."/>
            <person name="Johnson N.M."/>
            <person name="Jin J."/>
            <person name="Komuniecki R."/>
            <person name="Korf I."/>
            <person name="Kumar S."/>
            <person name="Laney S."/>
            <person name="Li B.W."/>
            <person name="Li W."/>
            <person name="Lindblom T.H."/>
            <person name="Lustigman S."/>
            <person name="Ma D."/>
            <person name="Maina C.V."/>
            <person name="Martin D.M."/>
            <person name="McCarter J.P."/>
            <person name="McReynolds L."/>
            <person name="Mitreva M."/>
            <person name="Nutman T.B."/>
            <person name="Parkinson J."/>
            <person name="Peregrin-Alvarez J.M."/>
            <person name="Poole C."/>
            <person name="Ren Q."/>
            <person name="Saunders L."/>
            <person name="Sluder A.E."/>
            <person name="Smith K."/>
            <person name="Stanke M."/>
            <person name="Unnasch T.R."/>
            <person name="Ware J."/>
            <person name="Wei A.D."/>
            <person name="Weil G."/>
            <person name="Williams D.J."/>
            <person name="Zhang Y."/>
            <person name="Williams S.A."/>
            <person name="Fraser-Liggett C."/>
            <person name="Slatko B."/>
            <person name="Blaxter M.L."/>
            <person name="Scott A.L."/>
        </authorList>
    </citation>
    <scope>NUCLEOTIDE SEQUENCE</scope>
    <source>
        <strain evidence="3">FR3</strain>
    </source>
</reference>
<dbReference type="InterPro" id="IPR033930">
    <property type="entry name" value="FAM43A/B_PTB"/>
</dbReference>